<dbReference type="CDD" id="cd01151">
    <property type="entry name" value="GCD"/>
    <property type="match status" value="1"/>
</dbReference>
<evidence type="ECO:0000313" key="18">
    <source>
        <dbReference type="RefSeq" id="XP_011297924.1"/>
    </source>
</evidence>
<dbReference type="SUPFAM" id="SSF47203">
    <property type="entry name" value="Acyl-CoA dehydrogenase C-terminal domain-like"/>
    <property type="match status" value="1"/>
</dbReference>
<keyword evidence="8" id="KW-0496">Mitochondrion</keyword>
<dbReference type="EC" id="1.3.8.6" evidence="11"/>
<comment type="catalytic activity">
    <reaction evidence="12">
        <text>glutaryl-CoA + oxidized [electron-transfer flavoprotein] + 2 H(+) = (2E)-butenoyl-CoA + reduced [electron-transfer flavoprotein] + CO2</text>
        <dbReference type="Rhea" id="RHEA:13389"/>
        <dbReference type="Rhea" id="RHEA-COMP:10685"/>
        <dbReference type="Rhea" id="RHEA-COMP:10686"/>
        <dbReference type="ChEBI" id="CHEBI:15378"/>
        <dbReference type="ChEBI" id="CHEBI:16526"/>
        <dbReference type="ChEBI" id="CHEBI:57332"/>
        <dbReference type="ChEBI" id="CHEBI:57378"/>
        <dbReference type="ChEBI" id="CHEBI:57692"/>
        <dbReference type="ChEBI" id="CHEBI:58307"/>
        <dbReference type="EC" id="1.3.8.6"/>
    </reaction>
</comment>
<dbReference type="InterPro" id="IPR046373">
    <property type="entry name" value="Acyl-CoA_Oxase/DH_mid-dom_sf"/>
</dbReference>
<evidence type="ECO:0000256" key="1">
    <source>
        <dbReference type="ARBA" id="ARBA00001974"/>
    </source>
</evidence>
<dbReference type="InterPro" id="IPR006089">
    <property type="entry name" value="Acyl-CoA_DH_CS"/>
</dbReference>
<comment type="subcellular location">
    <subcellularLocation>
        <location evidence="2">Mitochondrion matrix</location>
    </subcellularLocation>
</comment>
<evidence type="ECO:0000259" key="15">
    <source>
        <dbReference type="Pfam" id="PF02770"/>
    </source>
</evidence>
<dbReference type="InterPro" id="IPR036250">
    <property type="entry name" value="AcylCo_DH-like_C"/>
</dbReference>
<dbReference type="Gene3D" id="2.40.110.10">
    <property type="entry name" value="Butyryl-CoA Dehydrogenase, subunit A, domain 2"/>
    <property type="match status" value="1"/>
</dbReference>
<dbReference type="FunFam" id="2.40.110.10:FF:000008">
    <property type="entry name" value="Glutaryl-CoA dehydrogenase, mitochondrial"/>
    <property type="match status" value="1"/>
</dbReference>
<evidence type="ECO:0000256" key="11">
    <source>
        <dbReference type="ARBA" id="ARBA00039033"/>
    </source>
</evidence>
<comment type="pathway">
    <text evidence="9">Amino-acid metabolism; lysine degradation.</text>
</comment>
<name>A0A9R1SVJ9_9HYME</name>
<dbReference type="PANTHER" id="PTHR42807">
    <property type="entry name" value="GLUTARYL-COA DEHYDROGENASE, MITOCHONDRIAL"/>
    <property type="match status" value="1"/>
</dbReference>
<evidence type="ECO:0000256" key="8">
    <source>
        <dbReference type="ARBA" id="ARBA00023128"/>
    </source>
</evidence>
<dbReference type="RefSeq" id="XP_011297924.1">
    <property type="nucleotide sequence ID" value="XM_011299622.1"/>
</dbReference>
<feature type="domain" description="Acyl-CoA dehydrogenase/oxidase C-terminal" evidence="14">
    <location>
        <begin position="278"/>
        <end position="418"/>
    </location>
</feature>
<dbReference type="PROSITE" id="PS00073">
    <property type="entry name" value="ACYL_COA_DH_2"/>
    <property type="match status" value="1"/>
</dbReference>
<evidence type="ECO:0000256" key="10">
    <source>
        <dbReference type="ARBA" id="ARBA00037927"/>
    </source>
</evidence>
<dbReference type="OrthoDB" id="435240at2759"/>
<protein>
    <recommendedName>
        <fullName evidence="11">glutaryl-CoA dehydrogenase (ETF)</fullName>
        <ecNumber evidence="11">1.3.8.6</ecNumber>
    </recommendedName>
</protein>
<feature type="domain" description="Acyl-CoA oxidase/dehydrogenase middle" evidence="15">
    <location>
        <begin position="164"/>
        <end position="259"/>
    </location>
</feature>
<sequence length="426" mass="46741">MAMRVHIRLFNTTRNCQFETARGLSVSATLKKAKALFNWQDPFNIESQYTQDEIIIRDQFRSYCQEKLQPRIIDAFRNENFDKVIIKELGSLGVLCPTLKGYGAAGASSVAYGLINKEIESVDSGYRSTFSVQNLAATAIDSWGNQEQKDKYLPKLVSGDLIGCFGLTEPNHGSDPAGIETKAIYDASRKVYKLSGSKTWITNAPVADLLVIWAKTDDGTIRGFITERKGNEGTLSTPKIEGKVSLRASATGMILMDDVIVPEVNLLPNVTGLKGPFACLNHARYGIAWGALGAAEECLRLANTYVSERKQFNRPLAANQLIQKKLADMMTEIAIGLQGCLRVGRLKDEGKATPEMISMIKRNSAAKAINIARNARDMLGGNGISDEYHIIRHMVNLESVITYEGTDDIHGLILGRAITGIPAFFG</sequence>
<dbReference type="InterPro" id="IPR013786">
    <property type="entry name" value="AcylCoA_DH/ox_N"/>
</dbReference>
<evidence type="ECO:0000256" key="12">
    <source>
        <dbReference type="ARBA" id="ARBA00049493"/>
    </source>
</evidence>
<dbReference type="GO" id="GO:0005743">
    <property type="term" value="C:mitochondrial inner membrane"/>
    <property type="evidence" value="ECO:0007669"/>
    <property type="project" value="TreeGrafter"/>
</dbReference>
<evidence type="ECO:0000256" key="9">
    <source>
        <dbReference type="ARBA" id="ARBA00037899"/>
    </source>
</evidence>
<dbReference type="Gene3D" id="1.10.540.10">
    <property type="entry name" value="Acyl-CoA dehydrogenase/oxidase, N-terminal domain"/>
    <property type="match status" value="1"/>
</dbReference>
<evidence type="ECO:0000256" key="7">
    <source>
        <dbReference type="ARBA" id="ARBA00023002"/>
    </source>
</evidence>
<dbReference type="GO" id="GO:0004361">
    <property type="term" value="F:glutaryl-CoA dehydrogenase activity"/>
    <property type="evidence" value="ECO:0007669"/>
    <property type="project" value="UniProtKB-EC"/>
</dbReference>
<dbReference type="GO" id="GO:0033539">
    <property type="term" value="P:fatty acid beta-oxidation using acyl-CoA dehydrogenase"/>
    <property type="evidence" value="ECO:0007669"/>
    <property type="project" value="TreeGrafter"/>
</dbReference>
<dbReference type="InterPro" id="IPR006091">
    <property type="entry name" value="Acyl-CoA_Oxase/DH_mid-dom"/>
</dbReference>
<evidence type="ECO:0000256" key="3">
    <source>
        <dbReference type="ARBA" id="ARBA00009347"/>
    </source>
</evidence>
<dbReference type="Gene3D" id="1.20.140.10">
    <property type="entry name" value="Butyryl-CoA Dehydrogenase, subunit A, domain 3"/>
    <property type="match status" value="1"/>
</dbReference>
<comment type="similarity">
    <text evidence="3 13">Belongs to the acyl-CoA dehydrogenase family.</text>
</comment>
<gene>
    <name evidence="18" type="primary">LOC105263416</name>
</gene>
<evidence type="ECO:0000256" key="4">
    <source>
        <dbReference type="ARBA" id="ARBA00022630"/>
    </source>
</evidence>
<organism evidence="17 18">
    <name type="scientific">Fopius arisanus</name>
    <dbReference type="NCBI Taxonomy" id="64838"/>
    <lineage>
        <taxon>Eukaryota</taxon>
        <taxon>Metazoa</taxon>
        <taxon>Ecdysozoa</taxon>
        <taxon>Arthropoda</taxon>
        <taxon>Hexapoda</taxon>
        <taxon>Insecta</taxon>
        <taxon>Pterygota</taxon>
        <taxon>Neoptera</taxon>
        <taxon>Endopterygota</taxon>
        <taxon>Hymenoptera</taxon>
        <taxon>Apocrita</taxon>
        <taxon>Ichneumonoidea</taxon>
        <taxon>Braconidae</taxon>
        <taxon>Opiinae</taxon>
        <taxon>Fopius</taxon>
    </lineage>
</organism>
<comment type="cofactor">
    <cofactor evidence="1 13">
        <name>FAD</name>
        <dbReference type="ChEBI" id="CHEBI:57692"/>
    </cofactor>
</comment>
<dbReference type="Proteomes" id="UP000694866">
    <property type="component" value="Unplaced"/>
</dbReference>
<dbReference type="GO" id="GO:0000062">
    <property type="term" value="F:fatty-acyl-CoA binding"/>
    <property type="evidence" value="ECO:0007669"/>
    <property type="project" value="TreeGrafter"/>
</dbReference>
<evidence type="ECO:0000256" key="13">
    <source>
        <dbReference type="RuleBase" id="RU362125"/>
    </source>
</evidence>
<keyword evidence="7 13" id="KW-0560">Oxidoreductase</keyword>
<dbReference type="PANTHER" id="PTHR42807:SF1">
    <property type="entry name" value="GLUTARYL-COA DEHYDROGENASE, MITOCHONDRIAL"/>
    <property type="match status" value="1"/>
</dbReference>
<dbReference type="FunFam" id="1.20.140.10:FF:000006">
    <property type="entry name" value="Glutaryl-CoA dehydrogenase, mitochondrial"/>
    <property type="match status" value="1"/>
</dbReference>
<keyword evidence="17" id="KW-1185">Reference proteome</keyword>
<keyword evidence="4 13" id="KW-0285">Flavoprotein</keyword>
<dbReference type="GO" id="GO:0046949">
    <property type="term" value="P:fatty-acyl-CoA biosynthetic process"/>
    <property type="evidence" value="ECO:0007669"/>
    <property type="project" value="TreeGrafter"/>
</dbReference>
<dbReference type="InterPro" id="IPR009075">
    <property type="entry name" value="AcylCo_DH/oxidase_C"/>
</dbReference>
<dbReference type="GO" id="GO:0005759">
    <property type="term" value="C:mitochondrial matrix"/>
    <property type="evidence" value="ECO:0007669"/>
    <property type="project" value="UniProtKB-SubCell"/>
</dbReference>
<dbReference type="InterPro" id="IPR009100">
    <property type="entry name" value="AcylCoA_DH/oxidase_NM_dom_sf"/>
</dbReference>
<dbReference type="InterPro" id="IPR052033">
    <property type="entry name" value="Glutaryl-CoA_DH_mitochondrial"/>
</dbReference>
<dbReference type="InterPro" id="IPR037069">
    <property type="entry name" value="AcylCoA_DH/ox_N_sf"/>
</dbReference>
<dbReference type="AlphaFoldDB" id="A0A9R1SVJ9"/>
<evidence type="ECO:0000259" key="14">
    <source>
        <dbReference type="Pfam" id="PF00441"/>
    </source>
</evidence>
<evidence type="ECO:0000256" key="5">
    <source>
        <dbReference type="ARBA" id="ARBA00022827"/>
    </source>
</evidence>
<evidence type="ECO:0000313" key="17">
    <source>
        <dbReference type="Proteomes" id="UP000694866"/>
    </source>
</evidence>
<dbReference type="KEGG" id="fas:105263416"/>
<evidence type="ECO:0000256" key="6">
    <source>
        <dbReference type="ARBA" id="ARBA00022946"/>
    </source>
</evidence>
<dbReference type="GeneID" id="105263416"/>
<evidence type="ECO:0000256" key="2">
    <source>
        <dbReference type="ARBA" id="ARBA00004305"/>
    </source>
</evidence>
<comment type="pathway">
    <text evidence="10">Amino-acid metabolism; tryptophan metabolism.</text>
</comment>
<evidence type="ECO:0000259" key="16">
    <source>
        <dbReference type="Pfam" id="PF02771"/>
    </source>
</evidence>
<dbReference type="Pfam" id="PF02771">
    <property type="entry name" value="Acyl-CoA_dh_N"/>
    <property type="match status" value="1"/>
</dbReference>
<dbReference type="SUPFAM" id="SSF56645">
    <property type="entry name" value="Acyl-CoA dehydrogenase NM domain-like"/>
    <property type="match status" value="1"/>
</dbReference>
<keyword evidence="6" id="KW-0809">Transit peptide</keyword>
<accession>A0A9R1SVJ9</accession>
<dbReference type="Pfam" id="PF02770">
    <property type="entry name" value="Acyl-CoA_dh_M"/>
    <property type="match status" value="1"/>
</dbReference>
<dbReference type="GO" id="GO:0050660">
    <property type="term" value="F:flavin adenine dinucleotide binding"/>
    <property type="evidence" value="ECO:0007669"/>
    <property type="project" value="InterPro"/>
</dbReference>
<proteinExistence type="inferred from homology"/>
<keyword evidence="5 13" id="KW-0274">FAD</keyword>
<reference evidence="18" key="1">
    <citation type="submission" date="2025-08" db="UniProtKB">
        <authorList>
            <consortium name="RefSeq"/>
        </authorList>
    </citation>
    <scope>IDENTIFICATION</scope>
    <source>
        <strain evidence="18">USDA-PBARC FA_bdor</strain>
        <tissue evidence="18">Whole organism</tissue>
    </source>
</reference>
<dbReference type="Pfam" id="PF00441">
    <property type="entry name" value="Acyl-CoA_dh_1"/>
    <property type="match status" value="1"/>
</dbReference>
<feature type="domain" description="Acyl-CoA dehydrogenase/oxidase N-terminal" evidence="16">
    <location>
        <begin position="50"/>
        <end position="160"/>
    </location>
</feature>